<evidence type="ECO:0000313" key="3">
    <source>
        <dbReference type="Proteomes" id="UP000241769"/>
    </source>
</evidence>
<evidence type="ECO:0000313" key="2">
    <source>
        <dbReference type="EMBL" id="PRP89843.1"/>
    </source>
</evidence>
<gene>
    <name evidence="2" type="ORF">PROFUN_00185</name>
</gene>
<feature type="region of interest" description="Disordered" evidence="1">
    <location>
        <begin position="33"/>
        <end position="57"/>
    </location>
</feature>
<dbReference type="Proteomes" id="UP000241769">
    <property type="component" value="Unassembled WGS sequence"/>
</dbReference>
<organism evidence="2 3">
    <name type="scientific">Planoprotostelium fungivorum</name>
    <dbReference type="NCBI Taxonomy" id="1890364"/>
    <lineage>
        <taxon>Eukaryota</taxon>
        <taxon>Amoebozoa</taxon>
        <taxon>Evosea</taxon>
        <taxon>Variosea</taxon>
        <taxon>Cavosteliida</taxon>
        <taxon>Cavosteliaceae</taxon>
        <taxon>Planoprotostelium</taxon>
    </lineage>
</organism>
<dbReference type="AlphaFoldDB" id="A0A2P6P0V7"/>
<feature type="compositionally biased region" description="Basic and acidic residues" evidence="1">
    <location>
        <begin position="41"/>
        <end position="57"/>
    </location>
</feature>
<keyword evidence="3" id="KW-1185">Reference proteome</keyword>
<name>A0A2P6P0V7_9EUKA</name>
<reference evidence="2 3" key="1">
    <citation type="journal article" date="2018" name="Genome Biol. Evol.">
        <title>Multiple Roots of Fruiting Body Formation in Amoebozoa.</title>
        <authorList>
            <person name="Hillmann F."/>
            <person name="Forbes G."/>
            <person name="Novohradska S."/>
            <person name="Ferling I."/>
            <person name="Riege K."/>
            <person name="Groth M."/>
            <person name="Westermann M."/>
            <person name="Marz M."/>
            <person name="Spaller T."/>
            <person name="Winckler T."/>
            <person name="Schaap P."/>
            <person name="Glockner G."/>
        </authorList>
    </citation>
    <scope>NUCLEOTIDE SEQUENCE [LARGE SCALE GENOMIC DNA]</scope>
    <source>
        <strain evidence="2 3">Jena</strain>
    </source>
</reference>
<dbReference type="InParanoid" id="A0A2P6P0V7"/>
<protein>
    <submittedName>
        <fullName evidence="2">Uncharacterized protein</fullName>
    </submittedName>
</protein>
<evidence type="ECO:0000256" key="1">
    <source>
        <dbReference type="SAM" id="MobiDB-lite"/>
    </source>
</evidence>
<dbReference type="EMBL" id="MDYQ01000001">
    <property type="protein sequence ID" value="PRP89843.1"/>
    <property type="molecule type" value="Genomic_DNA"/>
</dbReference>
<sequence>MTRHDVDRQSVVFLPSSFHRVRNTLKSLGLYRGEGVSSGNAKEENNMENNAHPKEGLFKKLRRSFDGNKEKKQRTVSEEDIRAYLDSKPRSPLGCSIDTEMRPSMGMGPATYGNFS</sequence>
<comment type="caution">
    <text evidence="2">The sequence shown here is derived from an EMBL/GenBank/DDBJ whole genome shotgun (WGS) entry which is preliminary data.</text>
</comment>
<feature type="region of interest" description="Disordered" evidence="1">
    <location>
        <begin position="85"/>
        <end position="116"/>
    </location>
</feature>
<proteinExistence type="predicted"/>
<accession>A0A2P6P0V7</accession>